<keyword evidence="3" id="KW-1185">Reference proteome</keyword>
<protein>
    <submittedName>
        <fullName evidence="2">Uncharacterized protein</fullName>
    </submittedName>
</protein>
<evidence type="ECO:0000313" key="2">
    <source>
        <dbReference type="EMBL" id="PMD34844.1"/>
    </source>
</evidence>
<evidence type="ECO:0000313" key="3">
    <source>
        <dbReference type="Proteomes" id="UP000235786"/>
    </source>
</evidence>
<gene>
    <name evidence="2" type="ORF">L207DRAFT_534128</name>
</gene>
<feature type="region of interest" description="Disordered" evidence="1">
    <location>
        <begin position="30"/>
        <end position="126"/>
    </location>
</feature>
<reference evidence="2 3" key="1">
    <citation type="submission" date="2016-04" db="EMBL/GenBank/DDBJ databases">
        <title>A degradative enzymes factory behind the ericoid mycorrhizal symbiosis.</title>
        <authorList>
            <consortium name="DOE Joint Genome Institute"/>
            <person name="Martino E."/>
            <person name="Morin E."/>
            <person name="Grelet G."/>
            <person name="Kuo A."/>
            <person name="Kohler A."/>
            <person name="Daghino S."/>
            <person name="Barry K."/>
            <person name="Choi C."/>
            <person name="Cichocki N."/>
            <person name="Clum A."/>
            <person name="Copeland A."/>
            <person name="Hainaut M."/>
            <person name="Haridas S."/>
            <person name="Labutti K."/>
            <person name="Lindquist E."/>
            <person name="Lipzen A."/>
            <person name="Khouja H.-R."/>
            <person name="Murat C."/>
            <person name="Ohm R."/>
            <person name="Olson A."/>
            <person name="Spatafora J."/>
            <person name="Veneault-Fourrey C."/>
            <person name="Henrissat B."/>
            <person name="Grigoriev I."/>
            <person name="Martin F."/>
            <person name="Perotto S."/>
        </authorList>
    </citation>
    <scope>NUCLEOTIDE SEQUENCE [LARGE SCALE GENOMIC DNA]</scope>
    <source>
        <strain evidence="2 3">F</strain>
    </source>
</reference>
<dbReference type="EMBL" id="KZ613953">
    <property type="protein sequence ID" value="PMD34844.1"/>
    <property type="molecule type" value="Genomic_DNA"/>
</dbReference>
<accession>A0A2J6R8I7</accession>
<evidence type="ECO:0000256" key="1">
    <source>
        <dbReference type="SAM" id="MobiDB-lite"/>
    </source>
</evidence>
<dbReference type="Proteomes" id="UP000235786">
    <property type="component" value="Unassembled WGS sequence"/>
</dbReference>
<feature type="compositionally biased region" description="Basic and acidic residues" evidence="1">
    <location>
        <begin position="100"/>
        <end position="110"/>
    </location>
</feature>
<feature type="compositionally biased region" description="Polar residues" evidence="1">
    <location>
        <begin position="31"/>
        <end position="43"/>
    </location>
</feature>
<organism evidence="2 3">
    <name type="scientific">Hyaloscypha variabilis (strain UAMH 11265 / GT02V1 / F)</name>
    <name type="common">Meliniomyces variabilis</name>
    <dbReference type="NCBI Taxonomy" id="1149755"/>
    <lineage>
        <taxon>Eukaryota</taxon>
        <taxon>Fungi</taxon>
        <taxon>Dikarya</taxon>
        <taxon>Ascomycota</taxon>
        <taxon>Pezizomycotina</taxon>
        <taxon>Leotiomycetes</taxon>
        <taxon>Helotiales</taxon>
        <taxon>Hyaloscyphaceae</taxon>
        <taxon>Hyaloscypha</taxon>
        <taxon>Hyaloscypha variabilis</taxon>
    </lineage>
</organism>
<feature type="compositionally biased region" description="Basic and acidic residues" evidence="1">
    <location>
        <begin position="62"/>
        <end position="71"/>
    </location>
</feature>
<name>A0A2J6R8I7_HYAVF</name>
<dbReference type="AlphaFoldDB" id="A0A2J6R8I7"/>
<sequence length="134" mass="14969">MQHQPHRSQSSFRKEEEKGVGLHAKFVCPVPSSNAIRQSSSSLKKIPTPECQKVPPEGAPCETERSEKENQIVRSIARKQKPVPSSIDQRKSSPADAEEFPGKRRQEPVPKVKRSPRQGEKENVMSGLITCCLI</sequence>
<proteinExistence type="predicted"/>